<feature type="transmembrane region" description="Helical" evidence="1">
    <location>
        <begin position="24"/>
        <end position="42"/>
    </location>
</feature>
<gene>
    <name evidence="2" type="ORF">H9L15_07085</name>
</gene>
<keyword evidence="1" id="KW-0812">Transmembrane</keyword>
<accession>A0ABX6T5M0</accession>
<evidence type="ECO:0000256" key="1">
    <source>
        <dbReference type="SAM" id="Phobius"/>
    </source>
</evidence>
<dbReference type="Pfam" id="PF05987">
    <property type="entry name" value="DUF898"/>
    <property type="match status" value="1"/>
</dbReference>
<dbReference type="EMBL" id="CP060780">
    <property type="protein sequence ID" value="QNP44232.1"/>
    <property type="molecule type" value="Genomic_DNA"/>
</dbReference>
<name>A0ABX6T5M0_9SPHN</name>
<keyword evidence="3" id="KW-1185">Reference proteome</keyword>
<organism evidence="2 3">
    <name type="scientific">Sphingomonas daechungensis</name>
    <dbReference type="NCBI Taxonomy" id="1176646"/>
    <lineage>
        <taxon>Bacteria</taxon>
        <taxon>Pseudomonadati</taxon>
        <taxon>Pseudomonadota</taxon>
        <taxon>Alphaproteobacteria</taxon>
        <taxon>Sphingomonadales</taxon>
        <taxon>Sphingomonadaceae</taxon>
        <taxon>Sphingomonas</taxon>
    </lineage>
</organism>
<sequence>MDAPASAAADNGRAIEFTGTLREFIPIAASNAALTIVTLFVYRSWAKARERRYLWSRTRFIDDQLQWTGSGLEMFIGFVIIALLLGLVGLLFALGLPAIAVRVGPGWMFAAVLALYIGVSFSLGSPGSGPFGTDCRGHGGVEFAEEATTAGGTTPERRSDIISSPFYWAEFSTLGHRPNYGTSAGVRCRSALRLSLRYDSGRHEGTILHLLGGDRDRKPDKRLRCDSDREGRHAWRLPDYYPVVLLRGGSGVRQLPYALLQGRGRMDEHW</sequence>
<keyword evidence="1" id="KW-1133">Transmembrane helix</keyword>
<evidence type="ECO:0000313" key="3">
    <source>
        <dbReference type="Proteomes" id="UP000516134"/>
    </source>
</evidence>
<dbReference type="Proteomes" id="UP000516134">
    <property type="component" value="Chromosome"/>
</dbReference>
<proteinExistence type="predicted"/>
<dbReference type="InterPro" id="IPR010295">
    <property type="entry name" value="DUF898"/>
</dbReference>
<keyword evidence="1" id="KW-0472">Membrane</keyword>
<feature type="transmembrane region" description="Helical" evidence="1">
    <location>
        <begin position="106"/>
        <end position="124"/>
    </location>
</feature>
<evidence type="ECO:0000313" key="2">
    <source>
        <dbReference type="EMBL" id="QNP44232.1"/>
    </source>
</evidence>
<protein>
    <submittedName>
        <fullName evidence="2">DUF898 family protein</fullName>
    </submittedName>
</protein>
<reference evidence="2 3" key="1">
    <citation type="submission" date="2020-08" db="EMBL/GenBank/DDBJ databases">
        <title>Genome sequence of Sphingomonas daechungensis KACC 18115T.</title>
        <authorList>
            <person name="Hyun D.-W."/>
            <person name="Bae J.-W."/>
        </authorList>
    </citation>
    <scope>NUCLEOTIDE SEQUENCE [LARGE SCALE GENOMIC DNA]</scope>
    <source>
        <strain evidence="2 3">KACC 18115</strain>
    </source>
</reference>
<feature type="transmembrane region" description="Helical" evidence="1">
    <location>
        <begin position="75"/>
        <end position="100"/>
    </location>
</feature>